<gene>
    <name evidence="8" type="ORF">DEA37_0006330</name>
</gene>
<feature type="compositionally biased region" description="Low complexity" evidence="6">
    <location>
        <begin position="106"/>
        <end position="118"/>
    </location>
</feature>
<dbReference type="PRINTS" id="PR00503">
    <property type="entry name" value="BROMODOMAIN"/>
</dbReference>
<feature type="compositionally biased region" description="Acidic residues" evidence="6">
    <location>
        <begin position="277"/>
        <end position="286"/>
    </location>
</feature>
<reference evidence="8 9" key="1">
    <citation type="journal article" date="2019" name="Gigascience">
        <title>Whole-genome sequence of the oriental lung fluke Paragonimus westermani.</title>
        <authorList>
            <person name="Oey H."/>
            <person name="Zakrzewski M."/>
            <person name="Narain K."/>
            <person name="Devi K.R."/>
            <person name="Agatsuma T."/>
            <person name="Nawaratna S."/>
            <person name="Gobert G.N."/>
            <person name="Jones M.K."/>
            <person name="Ragan M.A."/>
            <person name="McManus D.P."/>
            <person name="Krause L."/>
        </authorList>
    </citation>
    <scope>NUCLEOTIDE SEQUENCE [LARGE SCALE GENOMIC DNA]</scope>
    <source>
        <strain evidence="8 9">IND2009</strain>
    </source>
</reference>
<evidence type="ECO:0000256" key="6">
    <source>
        <dbReference type="SAM" id="MobiDB-lite"/>
    </source>
</evidence>
<feature type="compositionally biased region" description="Low complexity" evidence="6">
    <location>
        <begin position="358"/>
        <end position="374"/>
    </location>
</feature>
<feature type="non-terminal residue" evidence="8">
    <location>
        <position position="1"/>
    </location>
</feature>
<feature type="compositionally biased region" description="Basic and acidic residues" evidence="6">
    <location>
        <begin position="235"/>
        <end position="249"/>
    </location>
</feature>
<proteinExistence type="inferred from homology"/>
<feature type="compositionally biased region" description="Polar residues" evidence="6">
    <location>
        <begin position="996"/>
        <end position="1006"/>
    </location>
</feature>
<dbReference type="InterPro" id="IPR003593">
    <property type="entry name" value="AAA+_ATPase"/>
</dbReference>
<comment type="caution">
    <text evidence="8">The sequence shown here is derived from an EMBL/GenBank/DDBJ whole genome shotgun (WGS) entry which is preliminary data.</text>
</comment>
<evidence type="ECO:0000259" key="7">
    <source>
        <dbReference type="PROSITE" id="PS50014"/>
    </source>
</evidence>
<comment type="similarity">
    <text evidence="1">Belongs to the AAA ATPase family.</text>
</comment>
<feature type="region of interest" description="Disordered" evidence="6">
    <location>
        <begin position="1388"/>
        <end position="1438"/>
    </location>
</feature>
<dbReference type="InterPro" id="IPR003960">
    <property type="entry name" value="ATPase_AAA_CS"/>
</dbReference>
<evidence type="ECO:0000313" key="9">
    <source>
        <dbReference type="Proteomes" id="UP000324629"/>
    </source>
</evidence>
<dbReference type="PANTHER" id="PTHR23069">
    <property type="entry name" value="AAA DOMAIN-CONTAINING"/>
    <property type="match status" value="1"/>
</dbReference>
<dbReference type="GO" id="GO:0042393">
    <property type="term" value="F:histone binding"/>
    <property type="evidence" value="ECO:0007669"/>
    <property type="project" value="TreeGrafter"/>
</dbReference>
<keyword evidence="4 5" id="KW-0103">Bromodomain</keyword>
<feature type="compositionally biased region" description="Polar residues" evidence="6">
    <location>
        <begin position="223"/>
        <end position="234"/>
    </location>
</feature>
<dbReference type="GO" id="GO:0005524">
    <property type="term" value="F:ATP binding"/>
    <property type="evidence" value="ECO:0007669"/>
    <property type="project" value="UniProtKB-KW"/>
</dbReference>
<feature type="non-terminal residue" evidence="8">
    <location>
        <position position="1646"/>
    </location>
</feature>
<feature type="domain" description="Bromo" evidence="7">
    <location>
        <begin position="1265"/>
        <end position="1335"/>
    </location>
</feature>
<feature type="compositionally biased region" description="Pro residues" evidence="6">
    <location>
        <begin position="1412"/>
        <end position="1422"/>
    </location>
</feature>
<dbReference type="GO" id="GO:0003682">
    <property type="term" value="F:chromatin binding"/>
    <property type="evidence" value="ECO:0007669"/>
    <property type="project" value="TreeGrafter"/>
</dbReference>
<dbReference type="Gene3D" id="3.40.50.300">
    <property type="entry name" value="P-loop containing nucleotide triphosphate hydrolases"/>
    <property type="match status" value="1"/>
</dbReference>
<dbReference type="Proteomes" id="UP000324629">
    <property type="component" value="Unassembled WGS sequence"/>
</dbReference>
<dbReference type="GO" id="GO:0006337">
    <property type="term" value="P:nucleosome disassembly"/>
    <property type="evidence" value="ECO:0007669"/>
    <property type="project" value="TreeGrafter"/>
</dbReference>
<evidence type="ECO:0000256" key="4">
    <source>
        <dbReference type="ARBA" id="ARBA00023117"/>
    </source>
</evidence>
<name>A0A5J4NJS7_9TREM</name>
<dbReference type="InterPro" id="IPR027417">
    <property type="entry name" value="P-loop_NTPase"/>
</dbReference>
<dbReference type="SMART" id="SM00297">
    <property type="entry name" value="BROMO"/>
    <property type="match status" value="1"/>
</dbReference>
<dbReference type="Pfam" id="PF00439">
    <property type="entry name" value="Bromodomain"/>
    <property type="match status" value="1"/>
</dbReference>
<dbReference type="GO" id="GO:0045815">
    <property type="term" value="P:transcription initiation-coupled chromatin remodeling"/>
    <property type="evidence" value="ECO:0007669"/>
    <property type="project" value="TreeGrafter"/>
</dbReference>
<evidence type="ECO:0000256" key="5">
    <source>
        <dbReference type="PROSITE-ProRule" id="PRU00035"/>
    </source>
</evidence>
<dbReference type="SUPFAM" id="SSF52540">
    <property type="entry name" value="P-loop containing nucleoside triphosphate hydrolases"/>
    <property type="match status" value="1"/>
</dbReference>
<dbReference type="GO" id="GO:0006334">
    <property type="term" value="P:nucleosome assembly"/>
    <property type="evidence" value="ECO:0007669"/>
    <property type="project" value="TreeGrafter"/>
</dbReference>
<keyword evidence="9" id="KW-1185">Reference proteome</keyword>
<keyword evidence="2" id="KW-0547">Nucleotide-binding</keyword>
<feature type="region of interest" description="Disordered" evidence="6">
    <location>
        <begin position="315"/>
        <end position="390"/>
    </location>
</feature>
<dbReference type="SUPFAM" id="SSF47370">
    <property type="entry name" value="Bromodomain"/>
    <property type="match status" value="1"/>
</dbReference>
<feature type="region of interest" description="Disordered" evidence="6">
    <location>
        <begin position="190"/>
        <end position="299"/>
    </location>
</feature>
<feature type="compositionally biased region" description="Basic residues" evidence="6">
    <location>
        <begin position="147"/>
        <end position="158"/>
    </location>
</feature>
<dbReference type="PANTHER" id="PTHR23069:SF0">
    <property type="entry name" value="TAT-BINDING HOMOLOG 7"/>
    <property type="match status" value="1"/>
</dbReference>
<dbReference type="GO" id="GO:0005634">
    <property type="term" value="C:nucleus"/>
    <property type="evidence" value="ECO:0007669"/>
    <property type="project" value="TreeGrafter"/>
</dbReference>
<dbReference type="InterPro" id="IPR001487">
    <property type="entry name" value="Bromodomain"/>
</dbReference>
<dbReference type="InterPro" id="IPR036427">
    <property type="entry name" value="Bromodomain-like_sf"/>
</dbReference>
<feature type="region of interest" description="Disordered" evidence="6">
    <location>
        <begin position="132"/>
        <end position="163"/>
    </location>
</feature>
<keyword evidence="3" id="KW-0067">ATP-binding</keyword>
<feature type="region of interest" description="Disordered" evidence="6">
    <location>
        <begin position="94"/>
        <end position="118"/>
    </location>
</feature>
<evidence type="ECO:0000256" key="2">
    <source>
        <dbReference type="ARBA" id="ARBA00022741"/>
    </source>
</evidence>
<evidence type="ECO:0000313" key="8">
    <source>
        <dbReference type="EMBL" id="KAA3675619.1"/>
    </source>
</evidence>
<dbReference type="FunFam" id="3.40.50.300:FF:000061">
    <property type="entry name" value="ATPase family, AAA domain-containing 2"/>
    <property type="match status" value="1"/>
</dbReference>
<accession>A0A5J4NJS7</accession>
<feature type="compositionally biased region" description="Polar residues" evidence="6">
    <location>
        <begin position="1042"/>
        <end position="1060"/>
    </location>
</feature>
<evidence type="ECO:0000256" key="3">
    <source>
        <dbReference type="ARBA" id="ARBA00022840"/>
    </source>
</evidence>
<feature type="region of interest" description="Disordered" evidence="6">
    <location>
        <begin position="985"/>
        <end position="1060"/>
    </location>
</feature>
<dbReference type="InterPro" id="IPR041569">
    <property type="entry name" value="AAA_lid_3"/>
</dbReference>
<dbReference type="Gene3D" id="1.10.8.60">
    <property type="match status" value="1"/>
</dbReference>
<feature type="compositionally biased region" description="Polar residues" evidence="6">
    <location>
        <begin position="95"/>
        <end position="105"/>
    </location>
</feature>
<dbReference type="EMBL" id="QNGE01002417">
    <property type="protein sequence ID" value="KAA3675619.1"/>
    <property type="molecule type" value="Genomic_DNA"/>
</dbReference>
<evidence type="ECO:0000256" key="1">
    <source>
        <dbReference type="ARBA" id="ARBA00006914"/>
    </source>
</evidence>
<dbReference type="InterPro" id="IPR045199">
    <property type="entry name" value="ATAD2-like"/>
</dbReference>
<dbReference type="PROSITE" id="PS50014">
    <property type="entry name" value="BROMODOMAIN_2"/>
    <property type="match status" value="1"/>
</dbReference>
<dbReference type="Gene3D" id="1.20.920.10">
    <property type="entry name" value="Bromodomain-like"/>
    <property type="match status" value="1"/>
</dbReference>
<sequence length="1646" mass="182076">LADFCTSRAAPNAIRPFFNLNLELGNALIATIDRETPLAVETNFSDIAVAATLNQNGRCTGLSGGFELLHPVILSSTTQKEVAKFSAFPAYCRKQSPQRYPSGTCSSPSLEPGSSFSLQGHIPEVELSKLSSSDISKLETSSPRQDSKRKGRPKRLVHFKPVGVTRDATELPSSTVLHETAVDRQTDYFGSAVNRPSSSDSDIGQLPSAIGRRLRPRAAAPQFYSTTRTLSSRPTDPRGSDERPADRLRNYRRSARRASLSDLDNPNRTAKVHSVEADDESCDVENEQDKGAAVDGDIRRYPVRNRRHTAVYQVEYPQHNHHHNGSARNWLAGTGYENGGRRRRHRSRSYRGLQRYGSSTSSSIDSDSETSTPDRNGLLEPPPADDPAYRASFRTTWSHRNALATTIASTERVDEDEERFARRCTKSIMHSRSELMPINMKRTDSKVKSILTDRLLSGITLADIEPMTIDDSIGFDQVGGHEKHIAALKESIILPLMYPEVFAQFGIDPPRGVLFSGAPGTGKTLLARALANECTRMTSSKSTDTGKGTDQLRRPIAFFMRKGADCLSKWVGESERQLRLLFDQAYRMRPSIIFFDEIDGLAPVRSSKQDQIHSSIVSTLLSLMDGLDSRAEVVVIGATNRPDAIDPALRRPGRFDREFTFNLPCESVRRRILVVHTARWNPLPDAELLDQLAHVTGNFSGADLKALTTEACLCCLRRQYPQVYQSRTKLALDKKYLVVDRSDWLQALQLVRPSHDRADADASSGSLSSAASALATTRRSPLSATLTGLLEDTVSLLVTWFTQRLTNSTLSSTTSSDLPDDLVRVSGALTDSNLAIFTGDIPDCVMDATWHRLELLQVFTLSTTNLVAFPTSIGMCPEAAIAQILSAVKRATTMPMTQSLSETQAVHGVVVYMPRVDVLFRRLPASVSLYLCDRLEALAQELMLTEDLLFPSLNCESAGNELTRAVSQRSCRLLLVATMKRGATKRLPPVHDRSMRSSADLNSSPGRPSADTISPGCHQSVQAKPVPERVLHNGIGPGRQFSARTKSMRTSSGAMTTVTTPDQLSYSPTFGSSGLTDAVRCSCSETPFSTSETSGSSDSSLDVDKVKLMNTYKHTPRDSRSSANQLSAAIPHVAHQLCERHRRSRQHRSSRLLSRLFCPSKAVRVHFAPPCHERRAMYFAPVLTMWPQRDSVSTTDWRNGQIEQVTVLSRAPSPPPVLTEPDAPINDSHTPMALSPEELLEIERAEAQLFRRLRQVLRRVVAHLARHRRFAVFTRPVQVDEAPDYYEVIKRPMDLGSVRDRIDARQYTNAEEFMKDIELIYHNALEYNPANVPRSRDIRSRAAEFWDEACLQLEEELHPPDLNERCKAAMEAQAVRAAAAKRFAKLDSRARTANTKSPVAPFSPNHTVSEPSSPPPKLPPMPQGGRYSRRLHGQPPVLEPKDVEVLAAAVHRRRSPILGAPLSSPDKKQIRTKMGLHSFDVDIDANHETSLTLPKEQSSVPPSSKNLENSNIDKLVNGEIDIHFSCSVYLSVLGSPHTSMSCCNQTVSPRSPSTPRSFISTSVFSPGDLGTPMVAATAAVSEQRSADTVIAGEHNAQQLSRFHGTVVDGTQGWSVEQLFRLQREFACAVFRREPVRTESECMELIK</sequence>
<dbReference type="Pfam" id="PF00004">
    <property type="entry name" value="AAA"/>
    <property type="match status" value="1"/>
</dbReference>
<dbReference type="Pfam" id="PF17862">
    <property type="entry name" value="AAA_lid_3"/>
    <property type="match status" value="1"/>
</dbReference>
<dbReference type="PROSITE" id="PS00674">
    <property type="entry name" value="AAA"/>
    <property type="match status" value="1"/>
</dbReference>
<protein>
    <submittedName>
        <fullName evidence="8">ATPase family AAA domain-containing protein 2</fullName>
    </submittedName>
</protein>
<organism evidence="8 9">
    <name type="scientific">Paragonimus westermani</name>
    <dbReference type="NCBI Taxonomy" id="34504"/>
    <lineage>
        <taxon>Eukaryota</taxon>
        <taxon>Metazoa</taxon>
        <taxon>Spiralia</taxon>
        <taxon>Lophotrochozoa</taxon>
        <taxon>Platyhelminthes</taxon>
        <taxon>Trematoda</taxon>
        <taxon>Digenea</taxon>
        <taxon>Plagiorchiida</taxon>
        <taxon>Troglotremata</taxon>
        <taxon>Troglotrematidae</taxon>
        <taxon>Paragonimus</taxon>
    </lineage>
</organism>
<dbReference type="GO" id="GO:0016887">
    <property type="term" value="F:ATP hydrolysis activity"/>
    <property type="evidence" value="ECO:0007669"/>
    <property type="project" value="InterPro"/>
</dbReference>
<feature type="compositionally biased region" description="Basic and acidic residues" evidence="6">
    <location>
        <begin position="287"/>
        <end position="299"/>
    </location>
</feature>
<dbReference type="InterPro" id="IPR003959">
    <property type="entry name" value="ATPase_AAA_core"/>
</dbReference>
<dbReference type="SMART" id="SM00382">
    <property type="entry name" value="AAA"/>
    <property type="match status" value="1"/>
</dbReference>